<reference evidence="2" key="1">
    <citation type="submission" date="2016-10" db="EMBL/GenBank/DDBJ databases">
        <authorList>
            <person name="Varghese N."/>
            <person name="Submissions S."/>
        </authorList>
    </citation>
    <scope>NUCLEOTIDE SEQUENCE [LARGE SCALE GENOMIC DNA]</scope>
    <source>
        <strain evidence="2">DSM 16108</strain>
    </source>
</reference>
<protein>
    <submittedName>
        <fullName evidence="1">Uncharacterized protein</fullName>
    </submittedName>
</protein>
<dbReference type="Proteomes" id="UP000199589">
    <property type="component" value="Unassembled WGS sequence"/>
</dbReference>
<accession>A0A1I4A8D8</accession>
<organism evidence="1 2">
    <name type="scientific">Marinilactibacillus piezotolerans</name>
    <dbReference type="NCBI Taxonomy" id="258723"/>
    <lineage>
        <taxon>Bacteria</taxon>
        <taxon>Bacillati</taxon>
        <taxon>Bacillota</taxon>
        <taxon>Bacilli</taxon>
        <taxon>Lactobacillales</taxon>
        <taxon>Carnobacteriaceae</taxon>
        <taxon>Marinilactibacillus</taxon>
    </lineage>
</organism>
<sequence>MIKFIGSFFILETEIQRKILEYMLLLIVERYNENDYKTKVEV</sequence>
<evidence type="ECO:0000313" key="1">
    <source>
        <dbReference type="EMBL" id="SFK52221.1"/>
    </source>
</evidence>
<dbReference type="AlphaFoldDB" id="A0A1I4A8D8"/>
<evidence type="ECO:0000313" key="2">
    <source>
        <dbReference type="Proteomes" id="UP000199589"/>
    </source>
</evidence>
<name>A0A1I4A8D8_9LACT</name>
<proteinExistence type="predicted"/>
<gene>
    <name evidence="1" type="ORF">SAMN04488569_104418</name>
</gene>
<keyword evidence="2" id="KW-1185">Reference proteome</keyword>
<dbReference type="EMBL" id="FOSJ01000044">
    <property type="protein sequence ID" value="SFK52221.1"/>
    <property type="molecule type" value="Genomic_DNA"/>
</dbReference>